<name>S2DH91_INDAL</name>
<evidence type="ECO:0000313" key="1">
    <source>
        <dbReference type="EMBL" id="EOZ98387.1"/>
    </source>
</evidence>
<evidence type="ECO:0000313" key="2">
    <source>
        <dbReference type="Proteomes" id="UP000006073"/>
    </source>
</evidence>
<dbReference type="Proteomes" id="UP000006073">
    <property type="component" value="Unassembled WGS sequence"/>
</dbReference>
<reference evidence="1 2" key="1">
    <citation type="journal article" date="2013" name="Genome Announc.">
        <title>Draft Genome Sequence of Indibacter alkaliphilus Strain LW1T, Isolated from Lonar Lake, a Haloalkaline Lake in the Buldana District of Maharashtra, India.</title>
        <authorList>
            <person name="Singh A."/>
            <person name="Kumar Jangir P."/>
            <person name="Sharma R."/>
            <person name="Singh A."/>
            <person name="Kumar Pinnaka A."/>
            <person name="Shivaji S."/>
        </authorList>
    </citation>
    <scope>NUCLEOTIDE SEQUENCE [LARGE SCALE GENOMIC DNA]</scope>
    <source>
        <strain evidence="2">CCUG 57479 / KCTC 22604 / LW1</strain>
    </source>
</reference>
<proteinExistence type="predicted"/>
<keyword evidence="2" id="KW-1185">Reference proteome</keyword>
<organism evidence="1 2">
    <name type="scientific">Indibacter alkaliphilus (strain CCUG 57479 / KCTC 22604 / LW1)</name>
    <dbReference type="NCBI Taxonomy" id="1189612"/>
    <lineage>
        <taxon>Bacteria</taxon>
        <taxon>Pseudomonadati</taxon>
        <taxon>Bacteroidota</taxon>
        <taxon>Cytophagia</taxon>
        <taxon>Cytophagales</taxon>
        <taxon>Cyclobacteriaceae</taxon>
    </lineage>
</organism>
<accession>S2DH91</accession>
<protein>
    <submittedName>
        <fullName evidence="1">Uncharacterized protein</fullName>
    </submittedName>
</protein>
<comment type="caution">
    <text evidence="1">The sequence shown here is derived from an EMBL/GenBank/DDBJ whole genome shotgun (WGS) entry which is preliminary data.</text>
</comment>
<sequence>MSTFPKFDLLLFPHPIFNFFRDQFEKFQDLIGQMLFYIGGRRIGQ</sequence>
<dbReference type="EMBL" id="ALWO02000023">
    <property type="protein sequence ID" value="EOZ98387.1"/>
    <property type="molecule type" value="Genomic_DNA"/>
</dbReference>
<dbReference type="STRING" id="1189612.A33Q_1041"/>
<gene>
    <name evidence="1" type="ORF">A33Q_1041</name>
</gene>
<dbReference type="AlphaFoldDB" id="S2DH91"/>